<keyword evidence="2" id="KW-0012">Acyltransferase</keyword>
<dbReference type="InterPro" id="IPR016181">
    <property type="entry name" value="Acyl_CoA_acyltransferase"/>
</dbReference>
<organism evidence="4 5">
    <name type="scientific">Paraburkholderia caffeinitolerans</name>
    <dbReference type="NCBI Taxonomy" id="1723730"/>
    <lineage>
        <taxon>Bacteria</taxon>
        <taxon>Pseudomonadati</taxon>
        <taxon>Pseudomonadota</taxon>
        <taxon>Betaproteobacteria</taxon>
        <taxon>Burkholderiales</taxon>
        <taxon>Burkholderiaceae</taxon>
        <taxon>Paraburkholderia</taxon>
    </lineage>
</organism>
<dbReference type="AlphaFoldDB" id="A0A6J5G687"/>
<accession>A0A6J5G687</accession>
<dbReference type="SUPFAM" id="SSF55729">
    <property type="entry name" value="Acyl-CoA N-acyltransferases (Nat)"/>
    <property type="match status" value="1"/>
</dbReference>
<evidence type="ECO:0000313" key="4">
    <source>
        <dbReference type="EMBL" id="CAB3792960.1"/>
    </source>
</evidence>
<dbReference type="PANTHER" id="PTHR43877">
    <property type="entry name" value="AMINOALKYLPHOSPHONATE N-ACETYLTRANSFERASE-RELATED-RELATED"/>
    <property type="match status" value="1"/>
</dbReference>
<gene>
    <name evidence="4" type="ORF">LMG28688_03621</name>
</gene>
<dbReference type="Proteomes" id="UP000494119">
    <property type="component" value="Unassembled WGS sequence"/>
</dbReference>
<evidence type="ECO:0000256" key="1">
    <source>
        <dbReference type="ARBA" id="ARBA00022679"/>
    </source>
</evidence>
<dbReference type="Pfam" id="PF00583">
    <property type="entry name" value="Acetyltransf_1"/>
    <property type="match status" value="1"/>
</dbReference>
<dbReference type="PROSITE" id="PS51186">
    <property type="entry name" value="GNAT"/>
    <property type="match status" value="1"/>
</dbReference>
<proteinExistence type="predicted"/>
<evidence type="ECO:0000259" key="3">
    <source>
        <dbReference type="PROSITE" id="PS51186"/>
    </source>
</evidence>
<evidence type="ECO:0000313" key="5">
    <source>
        <dbReference type="Proteomes" id="UP000494119"/>
    </source>
</evidence>
<dbReference type="CDD" id="cd04301">
    <property type="entry name" value="NAT_SF"/>
    <property type="match status" value="1"/>
</dbReference>
<evidence type="ECO:0000256" key="2">
    <source>
        <dbReference type="ARBA" id="ARBA00023315"/>
    </source>
</evidence>
<sequence>MSTRHATQRQSDSIICNQPGIGRLVLRRFDPQRDSWERLTQLLHRAFARLASLGLHCASVDQAASATRARALAGDCFVALCNGRIVGTMTIEGRDSASPCEHYRRHGVASLHQFGIEPGWQGRGIGRALLAFAQRWAAARGFTQLALDTPFPAAHLLAFYRAEGFSLVDVVRFAGRGYDSAVFSKPAASHPFVSVRRALGLPLAREAHEASIMP</sequence>
<protein>
    <recommendedName>
        <fullName evidence="3">N-acetyltransferase domain-containing protein</fullName>
    </recommendedName>
</protein>
<dbReference type="InterPro" id="IPR050832">
    <property type="entry name" value="Bact_Acetyltransf"/>
</dbReference>
<reference evidence="4 5" key="1">
    <citation type="submission" date="2020-04" db="EMBL/GenBank/DDBJ databases">
        <authorList>
            <person name="De Canck E."/>
        </authorList>
    </citation>
    <scope>NUCLEOTIDE SEQUENCE [LARGE SCALE GENOMIC DNA]</scope>
    <source>
        <strain evidence="4 5">LMG 28688</strain>
    </source>
</reference>
<feature type="domain" description="N-acetyltransferase" evidence="3">
    <location>
        <begin position="24"/>
        <end position="188"/>
    </location>
</feature>
<dbReference type="GO" id="GO:0016747">
    <property type="term" value="F:acyltransferase activity, transferring groups other than amino-acyl groups"/>
    <property type="evidence" value="ECO:0007669"/>
    <property type="project" value="InterPro"/>
</dbReference>
<dbReference type="RefSeq" id="WP_175196156.1">
    <property type="nucleotide sequence ID" value="NZ_CADIKL010000017.1"/>
</dbReference>
<dbReference type="EMBL" id="CADIKL010000017">
    <property type="protein sequence ID" value="CAB3792960.1"/>
    <property type="molecule type" value="Genomic_DNA"/>
</dbReference>
<keyword evidence="1" id="KW-0808">Transferase</keyword>
<dbReference type="Gene3D" id="3.40.630.30">
    <property type="match status" value="1"/>
</dbReference>
<dbReference type="InterPro" id="IPR000182">
    <property type="entry name" value="GNAT_dom"/>
</dbReference>
<name>A0A6J5G687_9BURK</name>
<keyword evidence="5" id="KW-1185">Reference proteome</keyword>